<evidence type="ECO:0000256" key="1">
    <source>
        <dbReference type="SAM" id="Phobius"/>
    </source>
</evidence>
<dbReference type="EMBL" id="LCAO01000005">
    <property type="protein sequence ID" value="KKR92066.1"/>
    <property type="molecule type" value="Genomic_DNA"/>
</dbReference>
<feature type="transmembrane region" description="Helical" evidence="1">
    <location>
        <begin position="114"/>
        <end position="131"/>
    </location>
</feature>
<feature type="transmembrane region" description="Helical" evidence="1">
    <location>
        <begin position="143"/>
        <end position="168"/>
    </location>
</feature>
<feature type="transmembrane region" description="Helical" evidence="1">
    <location>
        <begin position="349"/>
        <end position="366"/>
    </location>
</feature>
<protein>
    <recommendedName>
        <fullName evidence="4">Glycosyltransferase RgtA/B/C/D-like domain-containing protein</fullName>
    </recommendedName>
</protein>
<reference evidence="2 3" key="1">
    <citation type="journal article" date="2015" name="Nature">
        <title>rRNA introns, odd ribosomes, and small enigmatic genomes across a large radiation of phyla.</title>
        <authorList>
            <person name="Brown C.T."/>
            <person name="Hug L.A."/>
            <person name="Thomas B.C."/>
            <person name="Sharon I."/>
            <person name="Castelle C.J."/>
            <person name="Singh A."/>
            <person name="Wilkins M.J."/>
            <person name="Williams K.H."/>
            <person name="Banfield J.F."/>
        </authorList>
    </citation>
    <scope>NUCLEOTIDE SEQUENCE [LARGE SCALE GENOMIC DNA]</scope>
</reference>
<comment type="caution">
    <text evidence="2">The sequence shown here is derived from an EMBL/GenBank/DDBJ whole genome shotgun (WGS) entry which is preliminary data.</text>
</comment>
<name>A0A0G0UX29_9BACT</name>
<keyword evidence="1" id="KW-0472">Membrane</keyword>
<feature type="transmembrane region" description="Helical" evidence="1">
    <location>
        <begin position="299"/>
        <end position="317"/>
    </location>
</feature>
<feature type="transmembrane region" description="Helical" evidence="1">
    <location>
        <begin position="323"/>
        <end position="342"/>
    </location>
</feature>
<dbReference type="Proteomes" id="UP000034676">
    <property type="component" value="Unassembled WGS sequence"/>
</dbReference>
<keyword evidence="1" id="KW-1133">Transmembrane helix</keyword>
<evidence type="ECO:0000313" key="3">
    <source>
        <dbReference type="Proteomes" id="UP000034676"/>
    </source>
</evidence>
<evidence type="ECO:0008006" key="4">
    <source>
        <dbReference type="Google" id="ProtNLM"/>
    </source>
</evidence>
<gene>
    <name evidence="2" type="ORF">UU42_C0005G0029</name>
</gene>
<feature type="transmembrane region" description="Helical" evidence="1">
    <location>
        <begin position="203"/>
        <end position="224"/>
    </location>
</feature>
<feature type="transmembrane region" description="Helical" evidence="1">
    <location>
        <begin position="267"/>
        <end position="287"/>
    </location>
</feature>
<sequence length="492" mass="55706">MKKKIVVIIIAVLVICAGLFVRLWGIWQGGFAFTYDAGRDLLAIRDLVTGTKFSLIGPTSGQNGIFYGPWWYWLLAAPFAISSGDPAAIVSFIALAGVAAAGAAYIWGIKYRDGFFAAAFAGLLAVAQPLVSATTQLWSPDGIVPVMVAIIILWSRFASLSNIALLAFGFLLGLLDELEIVYGVVFMVGFFISYFVWQRKLFWSKKTLFIVAGILFTEIPRVLFELRHELLQTKTFINFLAKGGTLVMTPARLMARLDFLWDHVTDFLPGGDWIKILFVIGTFAIISSQWKHIAKNQRLFLYQLLTALGVFFVFMLFYGQDVWPYYLIGLPVIIVFLLSFAVSLVKRMVPASILATLILMLLFFTGKPVEFVTTLNNPFVGDAAVYRNQMEAMRYIYKEAGGSDFNVIAYTPPQIEYTWRYLSWWTKRGRGYGEVAEKQPLLFVIIEPDYGYPQRVREWLWARDDDGEVTKQLMFNSGIIVQTRKREIDVRQ</sequence>
<keyword evidence="1" id="KW-0812">Transmembrane</keyword>
<proteinExistence type="predicted"/>
<dbReference type="AlphaFoldDB" id="A0A0G0UX29"/>
<accession>A0A0G0UX29</accession>
<feature type="transmembrane region" description="Helical" evidence="1">
    <location>
        <begin position="87"/>
        <end position="107"/>
    </location>
</feature>
<feature type="transmembrane region" description="Helical" evidence="1">
    <location>
        <begin position="180"/>
        <end position="197"/>
    </location>
</feature>
<feature type="transmembrane region" description="Helical" evidence="1">
    <location>
        <begin position="236"/>
        <end position="255"/>
    </location>
</feature>
<feature type="transmembrane region" description="Helical" evidence="1">
    <location>
        <begin position="5"/>
        <end position="27"/>
    </location>
</feature>
<evidence type="ECO:0000313" key="2">
    <source>
        <dbReference type="EMBL" id="KKR92066.1"/>
    </source>
</evidence>
<organism evidence="2 3">
    <name type="scientific">Candidatus Woesebacteria bacterium GW2011_GWA1_41_13b</name>
    <dbReference type="NCBI Taxonomy" id="1618555"/>
    <lineage>
        <taxon>Bacteria</taxon>
        <taxon>Candidatus Woeseibacteriota</taxon>
    </lineage>
</organism>